<keyword evidence="2" id="KW-1185">Reference proteome</keyword>
<dbReference type="EMBL" id="FJUY01000008">
    <property type="protein sequence ID" value="CZT19696.1"/>
    <property type="molecule type" value="Genomic_DNA"/>
</dbReference>
<sequence length="78" mass="9147">MLYFLQQILHDQDDPIRLDIRLSARLLIETLVATFRERRRRLTKKRAGKLSKRCNHGTCTCDSKLPAVEEKPEILITL</sequence>
<evidence type="ECO:0000313" key="2">
    <source>
        <dbReference type="Proteomes" id="UP000225277"/>
    </source>
</evidence>
<dbReference type="RefSeq" id="XP_023626586.1">
    <property type="nucleotide sequence ID" value="XM_023770818.1"/>
</dbReference>
<gene>
    <name evidence="1" type="ORF">RCC_05548</name>
</gene>
<accession>A0A2D3V7X0</accession>
<dbReference type="Proteomes" id="UP000225277">
    <property type="component" value="Unassembled WGS sequence"/>
</dbReference>
<protein>
    <submittedName>
        <fullName evidence="1">Uncharacterized protein</fullName>
    </submittedName>
</protein>
<organism evidence="1 2">
    <name type="scientific">Ramularia collo-cygni</name>
    <dbReference type="NCBI Taxonomy" id="112498"/>
    <lineage>
        <taxon>Eukaryota</taxon>
        <taxon>Fungi</taxon>
        <taxon>Dikarya</taxon>
        <taxon>Ascomycota</taxon>
        <taxon>Pezizomycotina</taxon>
        <taxon>Dothideomycetes</taxon>
        <taxon>Dothideomycetidae</taxon>
        <taxon>Mycosphaerellales</taxon>
        <taxon>Mycosphaerellaceae</taxon>
        <taxon>Ramularia</taxon>
    </lineage>
</organism>
<dbReference type="GeneID" id="35600705"/>
<dbReference type="AlphaFoldDB" id="A0A2D3V7X0"/>
<proteinExistence type="predicted"/>
<name>A0A2D3V7X0_9PEZI</name>
<reference evidence="1 2" key="1">
    <citation type="submission" date="2016-03" db="EMBL/GenBank/DDBJ databases">
        <authorList>
            <person name="Ploux O."/>
        </authorList>
    </citation>
    <scope>NUCLEOTIDE SEQUENCE [LARGE SCALE GENOMIC DNA]</scope>
    <source>
        <strain evidence="1 2">URUG2</strain>
    </source>
</reference>
<evidence type="ECO:0000313" key="1">
    <source>
        <dbReference type="EMBL" id="CZT19696.1"/>
    </source>
</evidence>